<dbReference type="Proteomes" id="UP000500857">
    <property type="component" value="Chromosome"/>
</dbReference>
<feature type="compositionally biased region" description="Acidic residues" evidence="3">
    <location>
        <begin position="157"/>
        <end position="168"/>
    </location>
</feature>
<dbReference type="Gene3D" id="2.40.50.140">
    <property type="entry name" value="Nucleic acid-binding proteins"/>
    <property type="match status" value="1"/>
</dbReference>
<dbReference type="CDD" id="cd04496">
    <property type="entry name" value="SSB_OBF"/>
    <property type="match status" value="1"/>
</dbReference>
<dbReference type="InterPro" id="IPR012340">
    <property type="entry name" value="NA-bd_OB-fold"/>
</dbReference>
<feature type="region of interest" description="Disordered" evidence="3">
    <location>
        <begin position="95"/>
        <end position="168"/>
    </location>
</feature>
<dbReference type="RefSeq" id="WP_168570930.1">
    <property type="nucleotide sequence ID" value="NZ_CP051167.1"/>
</dbReference>
<dbReference type="KEGG" id="oxy:HCG48_21085"/>
<protein>
    <submittedName>
        <fullName evidence="4">Single-stranded DNA-binding protein</fullName>
    </submittedName>
</protein>
<dbReference type="PROSITE" id="PS50935">
    <property type="entry name" value="SSB"/>
    <property type="match status" value="1"/>
</dbReference>
<feature type="compositionally biased region" description="Pro residues" evidence="3">
    <location>
        <begin position="140"/>
        <end position="151"/>
    </location>
</feature>
<evidence type="ECO:0000313" key="5">
    <source>
        <dbReference type="Proteomes" id="UP000500857"/>
    </source>
</evidence>
<accession>A0A6H1U426</accession>
<sequence length="168" mass="18683">MNSCILMAEIIEAPQLRYTNDNLAIAEMLVQFPALRSDDPPETLKVVGWGNRAEEIHNDFKLGDRVVLEGRLKMETREMPQGYKEKRAELTVQRVHRLDGSASQTAPAPTAARSPAPSNLVSMESRRPEPPVERSQPSRPAAPPPPTPRPTAPSFNDSDDDMDDEIPF</sequence>
<evidence type="ECO:0000256" key="3">
    <source>
        <dbReference type="SAM" id="MobiDB-lite"/>
    </source>
</evidence>
<feature type="compositionally biased region" description="Low complexity" evidence="3">
    <location>
        <begin position="101"/>
        <end position="118"/>
    </location>
</feature>
<dbReference type="InterPro" id="IPR000424">
    <property type="entry name" value="Primosome_PriB/ssb"/>
</dbReference>
<dbReference type="EMBL" id="CP051167">
    <property type="protein sequence ID" value="QIZ72783.1"/>
    <property type="molecule type" value="Genomic_DNA"/>
</dbReference>
<gene>
    <name evidence="4" type="ORF">HCG48_21085</name>
</gene>
<proteinExistence type="predicted"/>
<evidence type="ECO:0000256" key="2">
    <source>
        <dbReference type="PROSITE-ProRule" id="PRU00252"/>
    </source>
</evidence>
<name>A0A6H1U426_9CYAN</name>
<organism evidence="4 5">
    <name type="scientific">Oxynema aestuarii AP17</name>
    <dbReference type="NCBI Taxonomy" id="2064643"/>
    <lineage>
        <taxon>Bacteria</taxon>
        <taxon>Bacillati</taxon>
        <taxon>Cyanobacteriota</taxon>
        <taxon>Cyanophyceae</taxon>
        <taxon>Oscillatoriophycideae</taxon>
        <taxon>Oscillatoriales</taxon>
        <taxon>Oscillatoriaceae</taxon>
        <taxon>Oxynema</taxon>
        <taxon>Oxynema aestuarii</taxon>
    </lineage>
</organism>
<dbReference type="AlphaFoldDB" id="A0A6H1U426"/>
<dbReference type="Pfam" id="PF00436">
    <property type="entry name" value="SSB"/>
    <property type="match status" value="1"/>
</dbReference>
<reference evidence="4 5" key="1">
    <citation type="submission" date="2020-04" db="EMBL/GenBank/DDBJ databases">
        <authorList>
            <person name="Basu S."/>
            <person name="Maruthanayagam V."/>
            <person name="Chakraborty S."/>
            <person name="Pramanik A."/>
            <person name="Mukherjee J."/>
            <person name="Brink B."/>
        </authorList>
    </citation>
    <scope>NUCLEOTIDE SEQUENCE [LARGE SCALE GENOMIC DNA]</scope>
    <source>
        <strain evidence="4 5">AP17</strain>
    </source>
</reference>
<dbReference type="SUPFAM" id="SSF50249">
    <property type="entry name" value="Nucleic acid-binding proteins"/>
    <property type="match status" value="1"/>
</dbReference>
<evidence type="ECO:0000256" key="1">
    <source>
        <dbReference type="ARBA" id="ARBA00023125"/>
    </source>
</evidence>
<dbReference type="GO" id="GO:0003697">
    <property type="term" value="F:single-stranded DNA binding"/>
    <property type="evidence" value="ECO:0007669"/>
    <property type="project" value="InterPro"/>
</dbReference>
<keyword evidence="1 2" id="KW-0238">DNA-binding</keyword>
<evidence type="ECO:0000313" key="4">
    <source>
        <dbReference type="EMBL" id="QIZ72783.1"/>
    </source>
</evidence>
<keyword evidence="5" id="KW-1185">Reference proteome</keyword>